<dbReference type="SUPFAM" id="SSF55120">
    <property type="entry name" value="Pseudouridine synthase"/>
    <property type="match status" value="1"/>
</dbReference>
<dbReference type="PANTHER" id="PTHR47683">
    <property type="entry name" value="PSEUDOURIDINE SYNTHASE FAMILY PROTEIN-RELATED"/>
    <property type="match status" value="1"/>
</dbReference>
<dbReference type="GO" id="GO:0000455">
    <property type="term" value="P:enzyme-directed rRNA pseudouridine synthesis"/>
    <property type="evidence" value="ECO:0007669"/>
    <property type="project" value="UniProtKB-ARBA"/>
</dbReference>
<dbReference type="Proteomes" id="UP000460549">
    <property type="component" value="Unassembled WGS sequence"/>
</dbReference>
<evidence type="ECO:0000259" key="5">
    <source>
        <dbReference type="SMART" id="SM00363"/>
    </source>
</evidence>
<dbReference type="PANTHER" id="PTHR47683:SF2">
    <property type="entry name" value="RNA-BINDING S4 DOMAIN-CONTAINING PROTEIN"/>
    <property type="match status" value="1"/>
</dbReference>
<dbReference type="Pfam" id="PF00849">
    <property type="entry name" value="PseudoU_synth_2"/>
    <property type="match status" value="1"/>
</dbReference>
<dbReference type="SUPFAM" id="SSF55174">
    <property type="entry name" value="Alpha-L RNA-binding motif"/>
    <property type="match status" value="1"/>
</dbReference>
<evidence type="ECO:0000256" key="1">
    <source>
        <dbReference type="ARBA" id="ARBA00008348"/>
    </source>
</evidence>
<keyword evidence="2 4" id="KW-0413">Isomerase</keyword>
<dbReference type="Pfam" id="PF01479">
    <property type="entry name" value="S4"/>
    <property type="match status" value="1"/>
</dbReference>
<dbReference type="InterPro" id="IPR020103">
    <property type="entry name" value="PsdUridine_synth_cat_dom_sf"/>
</dbReference>
<dbReference type="Gene3D" id="3.30.70.580">
    <property type="entry name" value="Pseudouridine synthase I, catalytic domain, N-terminal subdomain"/>
    <property type="match status" value="1"/>
</dbReference>
<dbReference type="SMART" id="SM00363">
    <property type="entry name" value="S4"/>
    <property type="match status" value="1"/>
</dbReference>
<dbReference type="Gene3D" id="3.30.70.1560">
    <property type="entry name" value="Alpha-L RNA-binding motif"/>
    <property type="match status" value="1"/>
</dbReference>
<dbReference type="CDD" id="cd00165">
    <property type="entry name" value="S4"/>
    <property type="match status" value="1"/>
</dbReference>
<dbReference type="InterPro" id="IPR006145">
    <property type="entry name" value="PsdUridine_synth_RsuA/RluA"/>
</dbReference>
<dbReference type="EC" id="5.4.99.-" evidence="4"/>
<evidence type="ECO:0000256" key="3">
    <source>
        <dbReference type="PROSITE-ProRule" id="PRU00182"/>
    </source>
</evidence>
<dbReference type="InterPro" id="IPR050343">
    <property type="entry name" value="RsuA_PseudoU_synthase"/>
</dbReference>
<keyword evidence="3" id="KW-0694">RNA-binding</keyword>
<dbReference type="Gene3D" id="3.10.290.10">
    <property type="entry name" value="RNA-binding S4 domain"/>
    <property type="match status" value="1"/>
</dbReference>
<dbReference type="GO" id="GO:0120159">
    <property type="term" value="F:rRNA pseudouridine synthase activity"/>
    <property type="evidence" value="ECO:0007669"/>
    <property type="project" value="UniProtKB-ARBA"/>
</dbReference>
<gene>
    <name evidence="6" type="ORF">FYJ80_08350</name>
</gene>
<evidence type="ECO:0000313" key="7">
    <source>
        <dbReference type="Proteomes" id="UP000460549"/>
    </source>
</evidence>
<protein>
    <recommendedName>
        <fullName evidence="4">Pseudouridine synthase</fullName>
        <ecNumber evidence="4">5.4.99.-</ecNumber>
    </recommendedName>
</protein>
<dbReference type="InterPro" id="IPR036986">
    <property type="entry name" value="S4_RNA-bd_sf"/>
</dbReference>
<dbReference type="InterPro" id="IPR002942">
    <property type="entry name" value="S4_RNA-bd"/>
</dbReference>
<dbReference type="GO" id="GO:0003723">
    <property type="term" value="F:RNA binding"/>
    <property type="evidence" value="ECO:0007669"/>
    <property type="project" value="UniProtKB-KW"/>
</dbReference>
<dbReference type="PROSITE" id="PS50889">
    <property type="entry name" value="S4"/>
    <property type="match status" value="1"/>
</dbReference>
<evidence type="ECO:0000256" key="2">
    <source>
        <dbReference type="ARBA" id="ARBA00023235"/>
    </source>
</evidence>
<feature type="domain" description="RNA-binding S4" evidence="5">
    <location>
        <begin position="7"/>
        <end position="64"/>
    </location>
</feature>
<evidence type="ECO:0000256" key="4">
    <source>
        <dbReference type="RuleBase" id="RU003887"/>
    </source>
</evidence>
<dbReference type="EMBL" id="VUNN01000017">
    <property type="protein sequence ID" value="MSU06785.1"/>
    <property type="molecule type" value="Genomic_DNA"/>
</dbReference>
<dbReference type="InterPro" id="IPR042092">
    <property type="entry name" value="PsdUridine_s_RsuA/RluB/E/F_cat"/>
</dbReference>
<organism evidence="6 7">
    <name type="scientific">Bullifex porci</name>
    <dbReference type="NCBI Taxonomy" id="2606638"/>
    <lineage>
        <taxon>Bacteria</taxon>
        <taxon>Pseudomonadati</taxon>
        <taxon>Spirochaetota</taxon>
        <taxon>Spirochaetia</taxon>
        <taxon>Spirochaetales</taxon>
        <taxon>Spirochaetaceae</taxon>
        <taxon>Bullifex</taxon>
    </lineage>
</organism>
<dbReference type="RefSeq" id="WP_154425923.1">
    <property type="nucleotide sequence ID" value="NZ_JAQYGB010000018.1"/>
</dbReference>
<dbReference type="PROSITE" id="PS01149">
    <property type="entry name" value="PSI_RSU"/>
    <property type="match status" value="1"/>
</dbReference>
<dbReference type="NCBIfam" id="TIGR00093">
    <property type="entry name" value="pseudouridine synthase"/>
    <property type="match status" value="1"/>
</dbReference>
<reference evidence="6 7" key="1">
    <citation type="submission" date="2019-08" db="EMBL/GenBank/DDBJ databases">
        <title>In-depth cultivation of the pig gut microbiome towards novel bacterial diversity and tailored functional studies.</title>
        <authorList>
            <person name="Wylensek D."/>
            <person name="Hitch T.C.A."/>
            <person name="Clavel T."/>
        </authorList>
    </citation>
    <scope>NUCLEOTIDE SEQUENCE [LARGE SCALE GENOMIC DNA]</scope>
    <source>
        <strain evidence="6 7">NM-380-WT-3C1</strain>
    </source>
</reference>
<dbReference type="InterPro" id="IPR020094">
    <property type="entry name" value="TruA/RsuA/RluB/E/F_N"/>
</dbReference>
<name>A0A7X2TS41_9SPIO</name>
<accession>A0A7X2TS41</accession>
<sequence length="273" mass="31796">MIIEYPIRLQAYLAKCGCGSRRYCEELIKDGRVMVNNKTVREMGVKVNQDDIVQVDTETVEVIDKTYYIALNKPKGYVCTNFDPNETKYARELIQIRDQNLLFNVGRLDRDSNGLILFTNDGDFANKVMHPSKEIEKEYLVHLDRMCTVEDLNKAIKGLYIDMDKPYRIKSYEFVPRRKDYIKVTLIEGKNREIRKIFSFLGYEVKGLTRIRIGCIVLGNMVPGEYRDLSKKEIEGLLAGKTTLVERKKFGAALKREKDQKRLEREKRNDSSN</sequence>
<comment type="caution">
    <text evidence="6">The sequence shown here is derived from an EMBL/GenBank/DDBJ whole genome shotgun (WGS) entry which is preliminary data.</text>
</comment>
<proteinExistence type="inferred from homology"/>
<evidence type="ECO:0000313" key="6">
    <source>
        <dbReference type="EMBL" id="MSU06785.1"/>
    </source>
</evidence>
<dbReference type="InterPro" id="IPR000748">
    <property type="entry name" value="PsdUridine_synth_RsuA/RluB/E/F"/>
</dbReference>
<comment type="similarity">
    <text evidence="1 4">Belongs to the pseudouridine synthase RsuA family.</text>
</comment>
<dbReference type="AlphaFoldDB" id="A0A7X2TS41"/>
<dbReference type="InterPro" id="IPR018496">
    <property type="entry name" value="PsdUridine_synth_RsuA/RluB_CS"/>
</dbReference>
<keyword evidence="7" id="KW-1185">Reference proteome</keyword>